<dbReference type="Pfam" id="PF13786">
    <property type="entry name" value="DUF4179"/>
    <property type="match status" value="1"/>
</dbReference>
<sequence>MMNLAKIEPISIPAIRAEGMDAIVEWFSQHKQSFYLLGRTYRLNQQQIEELFYRAILKVYKELPRFKSETSFELWVTSIFIHICRELSKDKNVQVSEESLPVPDELKHLDRLKATEREVMVLNFLKGFSKEETAQLLQLPVEKVKELLFAGIQSLRTEMGHGASFHGCKEYHKDYIEYLERTMDRARKIDLEIHIYHCPDCQEDLATFQDVLLTMQNLTERMEEFQVPVGFMENITDRLAEKEKHRQQKRNKRKKIGLIGVGVFAFILGIGFFTGVFTNLYYAWTEDDQQLVAFLQHDLGERLNLEAESDGVKINIKSVIADDVQTLVFYEIEDTTEDNQYSMDYHDGILVENEYEIMDLANYPRYSPPDLESDVNKEKKNVYHGKISLRPLVTENGTIHLKITKLQKLIRDATNVGAYGMENKTGEWSFEIPVTKQTSTEYVLDEETEVEGIAVRFDKLKIAPTATILEYGISHQRSDKRMDYLNFNHLEVNNKKVNVDQYGSSYMDSQRDRNWTAFQAHFDPLFGEKPEEFNVQFESAHLSFDDPKTVELEASQEYPHTFEYAGSTISIDKVEVGQPTKVVLSNHEIEDRAFESFQFDIRGEDEHEIYSMDMNAEGVLVDKNGREYDMSRVNPISYEELEQPRYFYTVQTIGLHSNGGENVIPKRLEIYGYSTTKYLDEVVKLSVE</sequence>
<dbReference type="InterPro" id="IPR013325">
    <property type="entry name" value="RNA_pol_sigma_r2"/>
</dbReference>
<dbReference type="Gene3D" id="1.10.1740.10">
    <property type="match status" value="1"/>
</dbReference>
<evidence type="ECO:0000256" key="2">
    <source>
        <dbReference type="ARBA" id="ARBA00023015"/>
    </source>
</evidence>
<dbReference type="PANTHER" id="PTHR43133">
    <property type="entry name" value="RNA POLYMERASE ECF-TYPE SIGMA FACTO"/>
    <property type="match status" value="1"/>
</dbReference>
<dbReference type="RefSeq" id="WP_090742312.1">
    <property type="nucleotide sequence ID" value="NZ_FOBW01000003.1"/>
</dbReference>
<evidence type="ECO:0000256" key="5">
    <source>
        <dbReference type="SAM" id="Phobius"/>
    </source>
</evidence>
<dbReference type="Gene3D" id="1.10.10.10">
    <property type="entry name" value="Winged helix-like DNA-binding domain superfamily/Winged helix DNA-binding domain"/>
    <property type="match status" value="1"/>
</dbReference>
<keyword evidence="2" id="KW-0805">Transcription regulation</keyword>
<dbReference type="InterPro" id="IPR013324">
    <property type="entry name" value="RNA_pol_sigma_r3/r4-like"/>
</dbReference>
<dbReference type="Proteomes" id="UP000198553">
    <property type="component" value="Unassembled WGS sequence"/>
</dbReference>
<dbReference type="InterPro" id="IPR007630">
    <property type="entry name" value="RNA_pol_sigma70_r4"/>
</dbReference>
<evidence type="ECO:0000256" key="4">
    <source>
        <dbReference type="ARBA" id="ARBA00023163"/>
    </source>
</evidence>
<dbReference type="Pfam" id="PF04545">
    <property type="entry name" value="Sigma70_r4"/>
    <property type="match status" value="1"/>
</dbReference>
<dbReference type="InterPro" id="IPR036388">
    <property type="entry name" value="WH-like_DNA-bd_sf"/>
</dbReference>
<reference evidence="9" key="1">
    <citation type="submission" date="2016-10" db="EMBL/GenBank/DDBJ databases">
        <authorList>
            <person name="Varghese N."/>
            <person name="Submissions S."/>
        </authorList>
    </citation>
    <scope>NUCLEOTIDE SEQUENCE [LARGE SCALE GENOMIC DNA]</scope>
    <source>
        <strain evidence="9">B48,IBRC-M 10115,DSM 25386,CECT 8001</strain>
    </source>
</reference>
<keyword evidence="5" id="KW-1133">Transmembrane helix</keyword>
<dbReference type="SUPFAM" id="SSF88946">
    <property type="entry name" value="Sigma2 domain of RNA polymerase sigma factors"/>
    <property type="match status" value="1"/>
</dbReference>
<dbReference type="EMBL" id="FOBW01000003">
    <property type="protein sequence ID" value="SEM51187.1"/>
    <property type="molecule type" value="Genomic_DNA"/>
</dbReference>
<evidence type="ECO:0000259" key="6">
    <source>
        <dbReference type="Pfam" id="PF04545"/>
    </source>
</evidence>
<dbReference type="CDD" id="cd06171">
    <property type="entry name" value="Sigma70_r4"/>
    <property type="match status" value="1"/>
</dbReference>
<dbReference type="SUPFAM" id="SSF88659">
    <property type="entry name" value="Sigma3 and sigma4 domains of RNA polymerase sigma factors"/>
    <property type="match status" value="1"/>
</dbReference>
<accession>A0A1H7Z0Y0</accession>
<keyword evidence="5" id="KW-0472">Membrane</keyword>
<evidence type="ECO:0000313" key="8">
    <source>
        <dbReference type="EMBL" id="SEM51187.1"/>
    </source>
</evidence>
<name>A0A1H7Z0Y0_9BACI</name>
<dbReference type="STRING" id="930146.SAMN05192533_103196"/>
<dbReference type="GO" id="GO:0016987">
    <property type="term" value="F:sigma factor activity"/>
    <property type="evidence" value="ECO:0007669"/>
    <property type="project" value="UniProtKB-KW"/>
</dbReference>
<keyword evidence="3" id="KW-0731">Sigma factor</keyword>
<dbReference type="GO" id="GO:0006352">
    <property type="term" value="P:DNA-templated transcription initiation"/>
    <property type="evidence" value="ECO:0007669"/>
    <property type="project" value="InterPro"/>
</dbReference>
<feature type="domain" description="DUF4179" evidence="7">
    <location>
        <begin position="249"/>
        <end position="334"/>
    </location>
</feature>
<evidence type="ECO:0000313" key="9">
    <source>
        <dbReference type="Proteomes" id="UP000198553"/>
    </source>
</evidence>
<protein>
    <submittedName>
        <fullName evidence="8">RNA polymerase sigma factor, sigma-70 family</fullName>
    </submittedName>
</protein>
<comment type="similarity">
    <text evidence="1">Belongs to the sigma-70 factor family. ECF subfamily.</text>
</comment>
<evidence type="ECO:0000256" key="1">
    <source>
        <dbReference type="ARBA" id="ARBA00010641"/>
    </source>
</evidence>
<feature type="domain" description="RNA polymerase sigma-70 region 4" evidence="6">
    <location>
        <begin position="109"/>
        <end position="156"/>
    </location>
</feature>
<organism evidence="8 9">
    <name type="scientific">Mesobacillus persicus</name>
    <dbReference type="NCBI Taxonomy" id="930146"/>
    <lineage>
        <taxon>Bacteria</taxon>
        <taxon>Bacillati</taxon>
        <taxon>Bacillota</taxon>
        <taxon>Bacilli</taxon>
        <taxon>Bacillales</taxon>
        <taxon>Bacillaceae</taxon>
        <taxon>Mesobacillus</taxon>
    </lineage>
</organism>
<keyword evidence="5" id="KW-0812">Transmembrane</keyword>
<dbReference type="PANTHER" id="PTHR43133:SF51">
    <property type="entry name" value="RNA POLYMERASE SIGMA FACTOR"/>
    <property type="match status" value="1"/>
</dbReference>
<dbReference type="InterPro" id="IPR039425">
    <property type="entry name" value="RNA_pol_sigma-70-like"/>
</dbReference>
<evidence type="ECO:0000256" key="3">
    <source>
        <dbReference type="ARBA" id="ARBA00023082"/>
    </source>
</evidence>
<dbReference type="Gene3D" id="2.60.40.1630">
    <property type="entry name" value="bacillus anthracis domain"/>
    <property type="match status" value="1"/>
</dbReference>
<dbReference type="InterPro" id="IPR025436">
    <property type="entry name" value="DUF4179"/>
</dbReference>
<evidence type="ECO:0000259" key="7">
    <source>
        <dbReference type="Pfam" id="PF13786"/>
    </source>
</evidence>
<feature type="transmembrane region" description="Helical" evidence="5">
    <location>
        <begin position="256"/>
        <end position="284"/>
    </location>
</feature>
<proteinExistence type="inferred from homology"/>
<dbReference type="OrthoDB" id="2937128at2"/>
<gene>
    <name evidence="8" type="ORF">SAMN05192533_103196</name>
</gene>
<keyword evidence="4" id="KW-0804">Transcription</keyword>
<keyword evidence="9" id="KW-1185">Reference proteome</keyword>
<dbReference type="AlphaFoldDB" id="A0A1H7Z0Y0"/>